<evidence type="ECO:0000259" key="10">
    <source>
        <dbReference type="PROSITE" id="PS50011"/>
    </source>
</evidence>
<feature type="domain" description="Ig-like" evidence="11">
    <location>
        <begin position="4562"/>
        <end position="4654"/>
    </location>
</feature>
<dbReference type="InterPro" id="IPR013106">
    <property type="entry name" value="Ig_V-set"/>
</dbReference>
<dbReference type="PROSITE" id="PS50835">
    <property type="entry name" value="IG_LIKE"/>
    <property type="match status" value="43"/>
</dbReference>
<feature type="domain" description="Ig-like" evidence="11">
    <location>
        <begin position="3399"/>
        <end position="3487"/>
    </location>
</feature>
<dbReference type="EMBL" id="JI163771">
    <property type="protein sequence ID" value="ADY39756.1"/>
    <property type="molecule type" value="mRNA"/>
</dbReference>
<feature type="domain" description="Ig-like" evidence="11">
    <location>
        <begin position="2829"/>
        <end position="2919"/>
    </location>
</feature>
<feature type="domain" description="Ig-like" evidence="11">
    <location>
        <begin position="5896"/>
        <end position="5996"/>
    </location>
</feature>
<feature type="compositionally biased region" description="Low complexity" evidence="9">
    <location>
        <begin position="44"/>
        <end position="58"/>
    </location>
</feature>
<feature type="domain" description="Ig-like" evidence="11">
    <location>
        <begin position="3115"/>
        <end position="3205"/>
    </location>
</feature>
<feature type="compositionally biased region" description="Polar residues" evidence="9">
    <location>
        <begin position="5483"/>
        <end position="5493"/>
    </location>
</feature>
<feature type="domain" description="Ig-like" evidence="11">
    <location>
        <begin position="3017"/>
        <end position="3107"/>
    </location>
</feature>
<organism evidence="13">
    <name type="scientific">Ascaris suum</name>
    <name type="common">Pig roundworm</name>
    <name type="synonym">Ascaris lumbricoides</name>
    <dbReference type="NCBI Taxonomy" id="6253"/>
    <lineage>
        <taxon>Eukaryota</taxon>
        <taxon>Metazoa</taxon>
        <taxon>Ecdysozoa</taxon>
        <taxon>Nematoda</taxon>
        <taxon>Chromadorea</taxon>
        <taxon>Rhabditida</taxon>
        <taxon>Spirurina</taxon>
        <taxon>Ascaridomorpha</taxon>
        <taxon>Ascaridoidea</taxon>
        <taxon>Ascarididae</taxon>
        <taxon>Ascaris</taxon>
    </lineage>
</organism>
<dbReference type="InterPro" id="IPR036179">
    <property type="entry name" value="Ig-like_dom_sf"/>
</dbReference>
<dbReference type="SMART" id="SM00406">
    <property type="entry name" value="IGv"/>
    <property type="match status" value="3"/>
</dbReference>
<dbReference type="PROSITE" id="PS50853">
    <property type="entry name" value="FN3"/>
    <property type="match status" value="2"/>
</dbReference>
<keyword evidence="5" id="KW-0677">Repeat</keyword>
<feature type="domain" description="Ig-like" evidence="11">
    <location>
        <begin position="174"/>
        <end position="262"/>
    </location>
</feature>
<accession>F1KPF2</accession>
<dbReference type="InterPro" id="IPR003961">
    <property type="entry name" value="FN3_dom"/>
</dbReference>
<evidence type="ECO:0000259" key="12">
    <source>
        <dbReference type="PROSITE" id="PS50853"/>
    </source>
</evidence>
<feature type="region of interest" description="Disordered" evidence="9">
    <location>
        <begin position="24"/>
        <end position="58"/>
    </location>
</feature>
<feature type="region of interest" description="Disordered" evidence="9">
    <location>
        <begin position="5659"/>
        <end position="5695"/>
    </location>
</feature>
<feature type="domain" description="Ig-like" evidence="11">
    <location>
        <begin position="3591"/>
        <end position="3687"/>
    </location>
</feature>
<dbReference type="InterPro" id="IPR000719">
    <property type="entry name" value="Prot_kinase_dom"/>
</dbReference>
<feature type="domain" description="Ig-like" evidence="11">
    <location>
        <begin position="4339"/>
        <end position="4428"/>
    </location>
</feature>
<feature type="domain" description="Protein kinase" evidence="10">
    <location>
        <begin position="5118"/>
        <end position="5400"/>
    </location>
</feature>
<feature type="domain" description="Fibronectin type-III" evidence="12">
    <location>
        <begin position="6003"/>
        <end position="6101"/>
    </location>
</feature>
<proteinExistence type="evidence at transcript level"/>
<evidence type="ECO:0000256" key="5">
    <source>
        <dbReference type="ARBA" id="ARBA00022737"/>
    </source>
</evidence>
<dbReference type="SMART" id="SM00409">
    <property type="entry name" value="IG"/>
    <property type="match status" value="49"/>
</dbReference>
<keyword evidence="8" id="KW-0393">Immunoglobulin domain</keyword>
<evidence type="ECO:0000256" key="9">
    <source>
        <dbReference type="SAM" id="MobiDB-lite"/>
    </source>
</evidence>
<dbReference type="GO" id="GO:0019899">
    <property type="term" value="F:enzyme binding"/>
    <property type="evidence" value="ECO:0007669"/>
    <property type="project" value="UniProtKB-ARBA"/>
</dbReference>
<feature type="domain" description="Ig-like" evidence="11">
    <location>
        <begin position="4226"/>
        <end position="4315"/>
    </location>
</feature>
<evidence type="ECO:0000256" key="8">
    <source>
        <dbReference type="ARBA" id="ARBA00023319"/>
    </source>
</evidence>
<feature type="domain" description="Ig-like" evidence="11">
    <location>
        <begin position="3696"/>
        <end position="3785"/>
    </location>
</feature>
<feature type="compositionally biased region" description="Low complexity" evidence="9">
    <location>
        <begin position="5668"/>
        <end position="5683"/>
    </location>
</feature>
<dbReference type="GO" id="GO:0060298">
    <property type="term" value="P:positive regulation of sarcomere organization"/>
    <property type="evidence" value="ECO:0007669"/>
    <property type="project" value="UniProtKB-ARBA"/>
</dbReference>
<evidence type="ECO:0000256" key="1">
    <source>
        <dbReference type="ARBA" id="ARBA00004161"/>
    </source>
</evidence>
<dbReference type="PANTHER" id="PTHR47633">
    <property type="entry name" value="IMMUNOGLOBULIN"/>
    <property type="match status" value="1"/>
</dbReference>
<dbReference type="FunFam" id="2.60.40.10:FF:000032">
    <property type="entry name" value="palladin isoform X1"/>
    <property type="match status" value="5"/>
</dbReference>
<feature type="domain" description="Ig-like" evidence="11">
    <location>
        <begin position="2735"/>
        <end position="2820"/>
    </location>
</feature>
<dbReference type="PANTHER" id="PTHR47633:SF3">
    <property type="entry name" value="STRIATED MUSCLE PREFERENTIALLY EXPRESSED PROTEIN KINASE"/>
    <property type="match status" value="1"/>
</dbReference>
<feature type="domain" description="Ig-like" evidence="11">
    <location>
        <begin position="1503"/>
        <end position="1591"/>
    </location>
</feature>
<dbReference type="InterPro" id="IPR011009">
    <property type="entry name" value="Kinase-like_dom_sf"/>
</dbReference>
<feature type="domain" description="Ig-like" evidence="11">
    <location>
        <begin position="1014"/>
        <end position="1104"/>
    </location>
</feature>
<dbReference type="CDD" id="cd14112">
    <property type="entry name" value="STKc_Unc-89_rpt2"/>
    <property type="match status" value="1"/>
</dbReference>
<dbReference type="FunFam" id="2.60.40.10:FF:000080">
    <property type="entry name" value="Myosin light chain kinase, smooth muscle"/>
    <property type="match status" value="2"/>
</dbReference>
<dbReference type="SUPFAM" id="SSF49265">
    <property type="entry name" value="Fibronectin type III"/>
    <property type="match status" value="2"/>
</dbReference>
<feature type="domain" description="Ig-like" evidence="11">
    <location>
        <begin position="2923"/>
        <end position="3013"/>
    </location>
</feature>
<evidence type="ECO:0000259" key="11">
    <source>
        <dbReference type="PROSITE" id="PS50835"/>
    </source>
</evidence>
<dbReference type="FunFam" id="2.60.40.10:FF:001409">
    <property type="entry name" value="Muscle M-line assembly protein unc-89"/>
    <property type="match status" value="1"/>
</dbReference>
<feature type="domain" description="Ig-like" evidence="11">
    <location>
        <begin position="94"/>
        <end position="159"/>
    </location>
</feature>
<feature type="domain" description="Fibronectin type-III" evidence="12">
    <location>
        <begin position="4805"/>
        <end position="4901"/>
    </location>
</feature>
<feature type="domain" description="Ig-like" evidence="11">
    <location>
        <begin position="2146"/>
        <end position="2235"/>
    </location>
</feature>
<feature type="domain" description="Ig-like" evidence="11">
    <location>
        <begin position="2549"/>
        <end position="2636"/>
    </location>
</feature>
<feature type="domain" description="Ig-like" evidence="11">
    <location>
        <begin position="572"/>
        <end position="660"/>
    </location>
</feature>
<evidence type="ECO:0000256" key="7">
    <source>
        <dbReference type="ARBA" id="ARBA00023179"/>
    </source>
</evidence>
<feature type="region of interest" description="Disordered" evidence="9">
    <location>
        <begin position="5564"/>
        <end position="5607"/>
    </location>
</feature>
<dbReference type="Gene3D" id="3.30.200.20">
    <property type="entry name" value="Phosphorylase Kinase, domain 1"/>
    <property type="match status" value="1"/>
</dbReference>
<feature type="domain" description="Ig-like" evidence="11">
    <location>
        <begin position="3208"/>
        <end position="3298"/>
    </location>
</feature>
<keyword evidence="3" id="KW-0728">SH3 domain</keyword>
<dbReference type="FunFam" id="2.60.40.10:FF:000107">
    <property type="entry name" value="Myosin, light chain kinase a"/>
    <property type="match status" value="9"/>
</dbReference>
<feature type="domain" description="Ig-like" evidence="11">
    <location>
        <begin position="4677"/>
        <end position="4766"/>
    </location>
</feature>
<dbReference type="GO" id="GO:0040017">
    <property type="term" value="P:positive regulation of locomotion"/>
    <property type="evidence" value="ECO:0007669"/>
    <property type="project" value="UniProtKB-ARBA"/>
</dbReference>
<dbReference type="Gene3D" id="2.60.40.10">
    <property type="entry name" value="Immunoglobulins"/>
    <property type="match status" value="51"/>
</dbReference>
<feature type="domain" description="Ig-like" evidence="11">
    <location>
        <begin position="5033"/>
        <end position="5122"/>
    </location>
</feature>
<evidence type="ECO:0000256" key="2">
    <source>
        <dbReference type="ARBA" id="ARBA00006692"/>
    </source>
</evidence>
<dbReference type="GO" id="GO:0045214">
    <property type="term" value="P:sarcomere organization"/>
    <property type="evidence" value="ECO:0007669"/>
    <property type="project" value="UniProtKB-ARBA"/>
</dbReference>
<dbReference type="Pfam" id="PF07679">
    <property type="entry name" value="I-set"/>
    <property type="match status" value="49"/>
</dbReference>
<feature type="region of interest" description="Disordered" evidence="9">
    <location>
        <begin position="5483"/>
        <end position="5537"/>
    </location>
</feature>
<dbReference type="GO" id="GO:0004672">
    <property type="term" value="F:protein kinase activity"/>
    <property type="evidence" value="ECO:0007669"/>
    <property type="project" value="InterPro"/>
</dbReference>
<dbReference type="InterPro" id="IPR036116">
    <property type="entry name" value="FN3_sf"/>
</dbReference>
<feature type="domain" description="Ig-like" evidence="11">
    <location>
        <begin position="1832"/>
        <end position="1924"/>
    </location>
</feature>
<dbReference type="InterPro" id="IPR003599">
    <property type="entry name" value="Ig_sub"/>
</dbReference>
<dbReference type="Pfam" id="PF00041">
    <property type="entry name" value="fn3"/>
    <property type="match status" value="2"/>
</dbReference>
<feature type="domain" description="Ig-like" evidence="11">
    <location>
        <begin position="4449"/>
        <end position="4540"/>
    </location>
</feature>
<dbReference type="GO" id="GO:0005524">
    <property type="term" value="F:ATP binding"/>
    <property type="evidence" value="ECO:0007669"/>
    <property type="project" value="InterPro"/>
</dbReference>
<dbReference type="InterPro" id="IPR003598">
    <property type="entry name" value="Ig_sub2"/>
</dbReference>
<feature type="domain" description="Ig-like" evidence="11">
    <location>
        <begin position="1308"/>
        <end position="1393"/>
    </location>
</feature>
<feature type="domain" description="Ig-like" evidence="11">
    <location>
        <begin position="2252"/>
        <end position="2342"/>
    </location>
</feature>
<dbReference type="FunFam" id="2.60.40.10:FF:000425">
    <property type="entry name" value="Myosin light chain kinase"/>
    <property type="match status" value="3"/>
</dbReference>
<feature type="domain" description="Ig-like" evidence="11">
    <location>
        <begin position="4012"/>
        <end position="4103"/>
    </location>
</feature>
<feature type="domain" description="Ig-like" evidence="11">
    <location>
        <begin position="2357"/>
        <end position="2446"/>
    </location>
</feature>
<sequence length="6467" mass="717690">MVLRCMYIIELTDAEEGGLELVDPSWCPEEGPPRKKVKSPPVISPTGSSTSLYSGGSSSIDWTTTGTTLDMQGTRVTRTQYGFRTLQESSAKMCLKVTGYPLPDITWYKDDELLHEDERHTFYSDEDGFFALTIDPVRVEDTGRYTCMATNEYGQASTSAFFRVLKVEKEAAPPAFVNMLKDQEVKEGDVATFECEVEGWPEPELLWLVDEQPLRPSHDFRLEYDGQNAKLEIRDAQPEDTGVYTVRIKNEYGSAESNAKLVVQPDPDRNHVAPEFQATIEDVECDEGDTVRFKAVLTGDPNPEVTWLVNGIPLSESDKIKFISEDGICIVTIQDVSRHFDGVVTCQGVNRLGSQSCDGRLKVRVPPAPPQFIRPLEDKIVQEGHSFMLEAELNGFPDPTVTFSINGKTVVSGENGIEIIEKGNGVYRIEISSANAEKHDGEVVCTAINEHGQAESRARVVVEPVEEESRSAPTFVKDIEDQTVKYGENAVFETSVRGNPKPEVIWFLNGQKLDKFASGVTIETLNANDHRLTLDSTQYAGTVLCRAENTVGRFETKAKLTVLTAEKRRKAPEFVERLSDKSVVEGSTTVFEVRIDAEPKEKLTWILNDEELHESTDVHIREFDGSCKLEFHNVTLKQGGTLRCVAENSEGRAECEARLEVTRKPFVPHFDKRPSNVTVQRGSEARFEAHADAIPQPVYQWSIGGRKVRDSTEGTRVELINGISVLTIETEKFESSTISVTAENSLGIDETGARLTVEERETVTEEKVEEGKTRIIEERIVEEGGTVETITTKTAEHLTEGGRLVTETITETHVVKTATEAQLPVVKKPLMDQRVKPGEMAHFEAIITPAETVQWFSNGRLLDETLPGVTISQDENFEFRLTVDSAQYAGVITVRAQNEAGMVETSANLVAAETTADVPQIIAGLNDISATEGDRLKISVSASNATKIEWSLNKTVVHDGDDGVKIIEKENASTLELSEVKKEHAGEIRVTVINEAGEVSTTSKLTVADRAIPPEILRGPDSVFVKEGEDATFSCEITGQPTPTVEWKLNEKIIEQGVNENITLKVENGKHTLSFEKTTLKQAGEICVTAENAGGIFSRSCVLKVEPDTAKPVFKTHLIDRHVDEGEPLRWDVSIERSTSETRVSWFLNDEQLLSNENVQIVDHGDGSYHLTITEAKTTMNGTLVVKAENVHGVSESRATVEVKEVNKKPEFTKSPQDHETVEETPVKFSAVVTGKPTPTVTWLLNDTKIESSEEVHVKYEESTGKTSIRIMKPNESQSGKVTVRAENVMGTTEASAKLTVEKKTEPPRFLADMDSRQVNEGDTVKFAVTVAGVPSPEVQWFLNGEPIVASSTINITTENETHTLIMKEVTPEQSGEIACEAKNSVGLKKQIAMLAVKMIGEAPTFTRNLEDRLVVEGEQLIMEAKLAEVKPKPTITLLRDGKPLTDSRFVVSAEEDGTLTLKIASVELDDKSRITIRAENAFGSAECSASIGIQKKRPMAKPAFLSEIAPITVTEGESLETKVIITGDPTPFAKWYINDQLVCSTEDTEMKSENGVYSLTIHGASKDMTGTIKCTAYNKMGEVTTRGKVTVIAPIPVEFETTLCDATCREGDTLKLKAVLLGEPTPIVTWYVNGKKLEESQNIKIHAEKGTYTVTIKDITCDYSGKVVCEAVNEFGKASSEAMLLVLPRGEPPDFLEWLSNVKARPGSQVTHKVVFTGDPRPTLTWFINGEEMKDSEEITIVTTHNTSILVIKSFTPEKHIGEIICKAENEAGEVSCTASMGMYTSDMFSESESEAMAEEVLDFEDATEQGTEEESLLDEVHRTPTPVMAPKFITKIKDTRAARGHQAIFECVVPDTKGVCCKWLKDGKEIELIARIRVQTRTIEGCTTSELIIDDVELEDAGTYSVVVENAAGSDICEATLNVYESLTKEVKTAPEFIISLQSKTVKAAEKIVFECKVNGEPHPTVTWYHEKVPVVEEAKRTIIESDGSIQRLIIVAADFDDQGRYICVAENAAGKAQTEATLAVQGTAAATVEVAGQGPPEFVELLKSCTTTVKGEAVLRCKVKGSPRPTISWSKEGIEIKESENIVTEYHDDGTVILRIKEASLNESGEYRCDARNEFGAAWTEAPISVASEGELPQEGEAPDFVEPIRPVTVVEGQTAVLEGRVSGEPKPEVKWYKGDTLVQPSVNVAIESLPDGTQRLIVRNATQNDTDEYRCSASNEYGDVWSDVTLTVQVPATMEEEPVELSAPTFLKTLEEISAKESDYVALECVIIGQPMPEIKWYKDKEEIRADDAHFKRETLADGTARLIISSAVKADAGEYRCEARNPSGTARTEASLTVLYAFEEPLESEICPEFIQELKPVQANEGQVAVFECRVSGVPRPEIKWFKDGQEIIPDEHTKIESLPDGTNRLTVDSARVDDQGNYRCEATNTAGSMSSKAPMTVNAPETLKVKQELEDVNVVEGAKIRLYVEVEGQPKTVKWFKGKDEIVSNRKTVLEKISEQEYKLEIEHSQLSDAGAYRVVLSTETESVESSSTVTVTEKITEPTFTKGLEDATVPKGSSLSLEIEVEGKPKEVKWYKAGRLVDKPKTKTEDLGHGKYRLLIPEVTEEDAGKYSVKVTNEAGSAESTAVITVKPVEEKPDFVNGLHPVTVKVGDKVLLEIETKGNVKQTKWYKNGKDIIDAETKKVGDNKFQLLIPSASIEDAGDYKVVISNDSGSADSSAKLTVEAAAPTLEIVSALKDVSVAEGEQVLLEIQTSTKPEEVTWYKDGDEIKPSEKVKMEIVNETTCRLTIPSAKVDDTAEFKVIVSAKDESAFSSCSLVVKVPAIEITKGLEDETVTPGQKVLLEVEVNSPPKQVKWYKNGKEIKPDDKAKPKVIDDKKYQLEILDATKEDAAEYKVVVSNDAGTADSSCALTLKQPQLVITKSLEDQTVSDGEDAQLSIEVNAPPKTIRWYKNGKEISPSDKAKPKKIADTKYALEIADAEKEDAAEYTVSLADDTTSVESSCALTVKLPKLVITRGLEDQTANVGEKVHLGVEVNAKPRIVKWYKNGKEITSSDKEKAIKVNDTNYQLEIPDVTLDDTSNYKVVLSNDESSADSSCALTIRLPAERPTFKKGIEDQTIPVGKRLEIIIEATGGPKTVKWYKNGQAITAETNKFVKIKKIDENNYVLTVEKSTLEDSGTYSVEIENEAGKAKSSGEITVEPELVFLTPLKDIDVVEGEEAVFLVETNAHPRTVKWYKNGTEVKTVPGRIDIKGNMTKFRLVIAKTEKNDAATYKVVLSNSAGEVESSANLSVKTAKGQPKILKGLDDQVIAKGTTLILEIKVEGEPTEVHWLKDGAAIPKSVNAKIEKIDDQTYRLTIPEADTTDAGSYTAEVLNEVGKVQTTGSVEVDEKPEIVKGLEDGEVDEGEEQSFRVETSAPVRTVKWYKNGQEIKPTAKVTMKTINPKKYELFIEKASLDDTATYKVVLGNAAGECDSSAALTVKKPNILRLLKGLADADLNEGEPIELTAKVEGQPRQVKWYKNGQEISPDARIQLIENKDSGEYTLRIAKSIPSDGAAYRVVLSNERGEVQSSALAHVKAKKVEPVTSAAMFVTPLEDVDVPEGDTLTLKCKVAGEPMPTIRWEKDGVELQKSDRLVMRAALDGTLTLRVLDTKKSDAGKYRVIATNSAGESSSECHVGVTPSEELPSPPKFIIPLKTTSVRMGTKAEFAVKVRGFPRPTLRWYINGKEITQEEGITVEDMGDGNYTMTILETKAEHAGTIRCTAENENGKAECDAPFTLTEERQPRAREEEGYPPRFNVPLWDRRIPAGQIMSVECHVDAKPLAEIKWTKDGVTVENTDRITVHNTTDGACRLRIVSFSQTDVGVYKCTATNSYGVADTRANLTVQVKELEEREEKLEYAPRFNPPLTDRFVEDGEKVILTCRVEAVPRANVVWYKDGLPLKNDGRTLTECDDEGNCILTIFAANESDDGAYRCVATNEHGSTNTACMVSVKKIKEEVKKGGEEPFFTKGLVDKWIDRGDTLELTCTVIGDPKPEIKWYRNGMLMRSIGRIKIENYDDGRCTLSITDCTMSDEGIYRCEAENSFGRAKTQSTTHVQMALGKTEKKKVAEGEAPRFVIPLQDMRVYVGTSIDLECKVVGNPPPQVKWSKDGAPIWDDPRYIWEANANTGVYKLKIENATLDDEGTYRCVATNDAGSATTKAFVEIDDGIFAGRAPSVLPPRFTISLGDARAVEGHPLKMECKVEGVPLPDLVWYKDGERIVPSDRIRMELDGDGSARLIISPCNVDDEGIYRVIATSSSGSAHDKGTASVKKLPTDIDKTGVPREAFDAYRAPRLIVPLESVKVPETGRLILSCQFSGDPRPTIRWFKDGERVYAFGNCELVEKDNGVCELIIDNVGRFDGGGYRCVAENEYGSARTTCEVNVQLKERKPLRMEDELKEGKAPGFSVPLTMKRVKQGEEAILECVPYGKPFPAIKWLKDGIEIFEDVNLKIESIEDGTQRLTIKQAEFCSEGYYRCVATNEFGTASTKGELVVEGDRTIRAKKVEEEKVEPVECKPRIRRGLYNMSVHQGSIIEMQVCTAGWPTPTVKWFKNGQEIKSDGPDGRRVIWTDERGIHRCVILNSLPEDEGEYALEATNKLGVARTEGVITIIRPREVQMYRDEVDRSGLPYPPGFIRQLKNKHVFSHMPTVFDCLVVGHPPPEVDWYHNGKKILPGGRIRIQASGGGSHAIIIMDTLVEDAGEYVAIARNAHGTASSSAVLDVTVPHLDEIKFNGSVDVTPYLTEEYGFRKVNYASFPTPPDRGPFIKEVTGHYLTLSWIPTKRSPPRYPQVTYVIEIRELPEKEWTLLDYNIPEPVCKVRNLELGKSYQFRVRAENIYGISDPSPASPPSRLMAPPQPVLDKNKRVIPLLDPYAERALDQAYAEQYACAPWFAPGVVEKRYCAANDTLNLTLHVSGYPDPKIVWKFRGWDVDTTGPLSKTRVTTYGGTETTLTVTGFSKESVGQYQCIATNQYGEAQQNIFVDLATRPSFLQPLVNKTVSSTKTLRLDVRVEGNPFPELKWMKEWRPIVESSRTHFVQDGPYLCSLIITDPMWRDSGIYSVTAINEAGTATTSCTVTVEAEGDYNDVHLPKKKVVLESRKVREIYEIDENDEKAAAAGAPFHVTERETGRRFLAQLRALDESLARNIQIHNSLDHPNIVQFHQAVVDQGIAVLVYENVDRTILDSLIAGPSSTQKCTEQQVQVFMKQLLSALKFMHDKKIAHLDLRPEAILLQDDHLCLADFGQSRRLVRGKVAANILGSPEFVSPEIAAGVPVTLASDMWSVGTLTYVLLSGISPFLGDNDTETIRNVMHAKYSLDVSELSPITDEAKDFIAKLLVLDPRKRLTVDEALNHRWLAVPFLGEAKLASDCLREFKYRHKWLERRVFVQQTPSEQLISPVQGPDVRVASALQRPAQGLARSEPCNIYDYLRIKDRITQPLDDTQSHTQRLPASVAGRDRGRLLTQDKVDSLPRSDYQKSAMRPAEVGDEQMPPLRLVRGEHRDIEEEIANRILSDISEENSVASADDVELATRSTKEPRRSRQRKSRSRSSTPNAEGYSQETTPLLSPALTIESVEATSQQQFFPDTAELLRHPAQLDPKIPPGAPLFLEGLSRPHPLVLEGQGSPHQSTHSLSPSSLRSMPGTKSPVSLSPSKEYSMEVIIATKMGIPQVAKPHFETAQEIGPQLASASADKQRARPLVHEEDFNNLMNQIESMKERRRKEREDMEKYRPKNFYKEDIEFERPKMDEDEFPWESNYQIGPETFLLATRGAAFNARVRDYRRELWGDGAPFVTQGILGFRNQDISVRERRRFTDLIREDPEIAKSVENLDRDMKGSRSGAIRRIQSDISKLEPKPTRKDGTFGAIFKRRLKDVAFMEDAKAAVFECEVIGNPRPSVVWFHHESALTSNSKYNITSDGNIHRLRIEQLSMVDVGEYSCTAENEHGTDRTSARLMAGDTPGRTGRPEIELSSDTEVFITWEAPSMSSCLEGYTYKLEMRPAGENDHFSEWRLVSDQIDEEAVVVRHLTPLGIYQFRVIAKNAFGWGAPSLTSRIIRTHPKGSPKLQIDILKQQYHLCVLSKPAKPQFPAQSLREITEEDEEETPSEIMQTTIPTLALNDTDDPEKRFKLGSELYHGRFSLILNAVDSKAEVGQNCAVKVFPVSSDAPEIVREFDTLKECQHENVLHLIAAYRKSNFMYLFTEKLHEDIFERFTYNDYYNEEQISRSIAQIAAALHWIHFKGFAHLNVQPSNVMFVSRRSWQLKLIDFGDAQAVGPEAKAPSPVNVHWAAPELHQTEQPITVQSDIWGLGIITFCLLSGFHPFTSEGDTESEVKENVLHEKCNPNLIFVQATQESLRFVTWALKKNPMRRMRTDEALTHRWLSNDSSMVRRRETIKYPSSRLRKTASVTAAPNTTLAPAFASFVRES</sequence>
<feature type="domain" description="Ig-like" evidence="11">
    <location>
        <begin position="3908"/>
        <end position="3997"/>
    </location>
</feature>
<evidence type="ECO:0000313" key="13">
    <source>
        <dbReference type="EMBL" id="ADY39756.1"/>
    </source>
</evidence>
<keyword evidence="6" id="KW-1015">Disulfide bond</keyword>
<feature type="compositionally biased region" description="Basic and acidic residues" evidence="9">
    <location>
        <begin position="5499"/>
        <end position="5519"/>
    </location>
</feature>
<dbReference type="GO" id="GO:0031672">
    <property type="term" value="C:A band"/>
    <property type="evidence" value="ECO:0007669"/>
    <property type="project" value="UniProtKB-SubCell"/>
</dbReference>
<comment type="subcellular location">
    <subcellularLocation>
        <location evidence="1">Cytoplasm</location>
        <location evidence="1">Myofibril</location>
        <location evidence="1">Sarcomere</location>
        <location evidence="1">A band</location>
    </subcellularLocation>
</comment>
<dbReference type="FunFam" id="2.60.40.10:FF:001436">
    <property type="entry name" value="Muscle M-line assembly protein unc-89"/>
    <property type="match status" value="1"/>
</dbReference>
<feature type="domain" description="Ig-like" evidence="11">
    <location>
        <begin position="4939"/>
        <end position="5028"/>
    </location>
</feature>
<keyword evidence="7" id="KW-0514">Muscle protein</keyword>
<feature type="domain" description="Ig-like" evidence="11">
    <location>
        <begin position="3802"/>
        <end position="3891"/>
    </location>
</feature>
<feature type="domain" description="Ig-like" evidence="11">
    <location>
        <begin position="1597"/>
        <end position="1686"/>
    </location>
</feature>
<dbReference type="CDD" id="cd00096">
    <property type="entry name" value="Ig"/>
    <property type="match status" value="3"/>
</dbReference>
<feature type="domain" description="Ig-like" evidence="11">
    <location>
        <begin position="1694"/>
        <end position="1783"/>
    </location>
</feature>
<comment type="similarity">
    <text evidence="2">Belongs to the protein kinase superfamily. CAMK Ser/Thr protein kinase family.</text>
</comment>
<feature type="domain" description="Ig-like" evidence="11">
    <location>
        <begin position="274"/>
        <end position="347"/>
    </location>
</feature>
<dbReference type="InterPro" id="IPR013783">
    <property type="entry name" value="Ig-like_fold"/>
</dbReference>
<evidence type="ECO:0000256" key="6">
    <source>
        <dbReference type="ARBA" id="ARBA00023157"/>
    </source>
</evidence>
<dbReference type="FunFam" id="2.60.40.10:FF:000344">
    <property type="entry name" value="Muscle M-line assembly protein unc-89"/>
    <property type="match status" value="5"/>
</dbReference>
<feature type="domain" description="Ig-like" evidence="11">
    <location>
        <begin position="3491"/>
        <end position="3582"/>
    </location>
</feature>
<dbReference type="Pfam" id="PF00069">
    <property type="entry name" value="Pkinase"/>
    <property type="match status" value="2"/>
</dbReference>
<dbReference type="SUPFAM" id="SSF48726">
    <property type="entry name" value="Immunoglobulin"/>
    <property type="match status" value="49"/>
</dbReference>
<feature type="domain" description="Ig-like" evidence="11">
    <location>
        <begin position="1210"/>
        <end position="1300"/>
    </location>
</feature>
<reference evidence="13" key="1">
    <citation type="journal article" date="2011" name="Genome Res.">
        <title>Deep small RNA sequencing from the nematode Ascaris reveals conservation, functional diversification, and novel developmental profiles.</title>
        <authorList>
            <person name="Wang J."/>
            <person name="Czech B."/>
            <person name="Crunk A."/>
            <person name="Wallace A."/>
            <person name="Mitreva M."/>
            <person name="Hannon G.J."/>
            <person name="Davis R.E."/>
        </authorList>
    </citation>
    <scope>NUCLEOTIDE SEQUENCE</scope>
</reference>
<dbReference type="SUPFAM" id="SSF56112">
    <property type="entry name" value="Protein kinase-like (PK-like)"/>
    <property type="match status" value="2"/>
</dbReference>
<dbReference type="CDD" id="cd14109">
    <property type="entry name" value="PK_Unc-89_rpt1"/>
    <property type="match status" value="1"/>
</dbReference>
<dbReference type="InterPro" id="IPR013098">
    <property type="entry name" value="Ig_I-set"/>
</dbReference>
<evidence type="ECO:0000256" key="4">
    <source>
        <dbReference type="ARBA" id="ARBA00022490"/>
    </source>
</evidence>
<feature type="domain" description="Ig-like" evidence="11">
    <location>
        <begin position="2043"/>
        <end position="2132"/>
    </location>
</feature>
<feature type="domain" description="Ig-like" evidence="11">
    <location>
        <begin position="1937"/>
        <end position="2026"/>
    </location>
</feature>
<feature type="domain" description="Ig-like" evidence="11">
    <location>
        <begin position="473"/>
        <end position="561"/>
    </location>
</feature>
<dbReference type="Gene3D" id="1.10.510.10">
    <property type="entry name" value="Transferase(Phosphotransferase) domain 1"/>
    <property type="match status" value="2"/>
</dbReference>
<feature type="compositionally biased region" description="Polar residues" evidence="9">
    <location>
        <begin position="5595"/>
        <end position="5607"/>
    </location>
</feature>
<feature type="domain" description="Ig-like" evidence="11">
    <location>
        <begin position="4120"/>
        <end position="4210"/>
    </location>
</feature>
<dbReference type="SMART" id="SM00060">
    <property type="entry name" value="FN3"/>
    <property type="match status" value="2"/>
</dbReference>
<dbReference type="GO" id="GO:0045989">
    <property type="term" value="P:positive regulation of striated muscle contraction"/>
    <property type="evidence" value="ECO:0007669"/>
    <property type="project" value="UniProtKB-ARBA"/>
</dbReference>
<dbReference type="SMART" id="SM00408">
    <property type="entry name" value="IGc2"/>
    <property type="match status" value="41"/>
</dbReference>
<name>F1KPF2_ASCSU</name>
<feature type="domain" description="Ig-like" evidence="11">
    <location>
        <begin position="2450"/>
        <end position="2541"/>
    </location>
</feature>
<dbReference type="InterPro" id="IPR007110">
    <property type="entry name" value="Ig-like_dom"/>
</dbReference>
<protein>
    <submittedName>
        <fullName evidence="13">Muscle M-line assembly protein unc-89</fullName>
    </submittedName>
</protein>
<dbReference type="PROSITE" id="PS50011">
    <property type="entry name" value="PROTEIN_KINASE_DOM"/>
    <property type="match status" value="2"/>
</dbReference>
<keyword evidence="4" id="KW-0963">Cytoplasm</keyword>
<feature type="domain" description="Ig-like" evidence="11">
    <location>
        <begin position="2644"/>
        <end position="2729"/>
    </location>
</feature>
<evidence type="ECO:0000256" key="3">
    <source>
        <dbReference type="ARBA" id="ARBA00022443"/>
    </source>
</evidence>
<dbReference type="CDD" id="cd00063">
    <property type="entry name" value="FN3"/>
    <property type="match status" value="2"/>
</dbReference>
<feature type="domain" description="Protein kinase" evidence="10">
    <location>
        <begin position="6168"/>
        <end position="6422"/>
    </location>
</feature>
<dbReference type="FunFam" id="2.60.40.10:FF:000345">
    <property type="entry name" value="Muscle M-line assembly protein unc-89"/>
    <property type="match status" value="7"/>
</dbReference>
<feature type="domain" description="Ig-like" evidence="11">
    <location>
        <begin position="3306"/>
        <end position="3394"/>
    </location>
</feature>